<dbReference type="Proteomes" id="UP000694402">
    <property type="component" value="Unassembled WGS sequence"/>
</dbReference>
<reference evidence="1" key="2">
    <citation type="submission" date="2025-08" db="UniProtKB">
        <authorList>
            <consortium name="Ensembl"/>
        </authorList>
    </citation>
    <scope>IDENTIFICATION</scope>
</reference>
<reference evidence="2" key="1">
    <citation type="journal article" date="2018" name="PLoS ONE">
        <title>Chinook salmon (Oncorhynchus tshawytscha) genome and transcriptome.</title>
        <authorList>
            <person name="Christensen K.A."/>
            <person name="Leong J.S."/>
            <person name="Sakhrani D."/>
            <person name="Biagi C.A."/>
            <person name="Minkley D.R."/>
            <person name="Withler R.E."/>
            <person name="Rondeau E.B."/>
            <person name="Koop B.F."/>
            <person name="Devlin R.H."/>
        </authorList>
    </citation>
    <scope>NUCLEOTIDE SEQUENCE [LARGE SCALE GENOMIC DNA]</scope>
</reference>
<protein>
    <recommendedName>
        <fullName evidence="3">Reverse transcriptase</fullName>
    </recommendedName>
</protein>
<sequence length="127" mass="14701">SFKMNNRPTVYRQTHFQEISKEEIQEAIKTYKKGKSPGPEFYKNCQDFIREPLLRVYTVSFARGELPPTFNHANMVLILKKNKPGEDCSSYRTVPLINVDSKISSKFLTRRLESLLPTLMKSDQTGL</sequence>
<evidence type="ECO:0000313" key="2">
    <source>
        <dbReference type="Proteomes" id="UP000694402"/>
    </source>
</evidence>
<reference evidence="1" key="3">
    <citation type="submission" date="2025-09" db="UniProtKB">
        <authorList>
            <consortium name="Ensembl"/>
        </authorList>
    </citation>
    <scope>IDENTIFICATION</scope>
</reference>
<keyword evidence="2" id="KW-1185">Reference proteome</keyword>
<proteinExistence type="predicted"/>
<evidence type="ECO:0008006" key="3">
    <source>
        <dbReference type="Google" id="ProtNLM"/>
    </source>
</evidence>
<dbReference type="Ensembl" id="ENSOTST00005120601.1">
    <property type="protein sequence ID" value="ENSOTSP00005153568.1"/>
    <property type="gene ID" value="ENSOTSG00005054428.1"/>
</dbReference>
<organism evidence="1 2">
    <name type="scientific">Oncorhynchus tshawytscha</name>
    <name type="common">Chinook salmon</name>
    <name type="synonym">Salmo tshawytscha</name>
    <dbReference type="NCBI Taxonomy" id="74940"/>
    <lineage>
        <taxon>Eukaryota</taxon>
        <taxon>Metazoa</taxon>
        <taxon>Chordata</taxon>
        <taxon>Craniata</taxon>
        <taxon>Vertebrata</taxon>
        <taxon>Euteleostomi</taxon>
        <taxon>Actinopterygii</taxon>
        <taxon>Neopterygii</taxon>
        <taxon>Teleostei</taxon>
        <taxon>Protacanthopterygii</taxon>
        <taxon>Salmoniformes</taxon>
        <taxon>Salmonidae</taxon>
        <taxon>Salmoninae</taxon>
        <taxon>Oncorhynchus</taxon>
    </lineage>
</organism>
<dbReference type="GeneTree" id="ENSGT00940000163630"/>
<name>A0AAZ3SKM3_ONCTS</name>
<accession>A0AAZ3SKM3</accession>
<dbReference type="AlphaFoldDB" id="A0AAZ3SKM3"/>
<evidence type="ECO:0000313" key="1">
    <source>
        <dbReference type="Ensembl" id="ENSOTSP00005153568.1"/>
    </source>
</evidence>
<dbReference type="PANTHER" id="PTHR19446">
    <property type="entry name" value="REVERSE TRANSCRIPTASES"/>
    <property type="match status" value="1"/>
</dbReference>